<feature type="domain" description="Nas2 N-terminal" evidence="7">
    <location>
        <begin position="29"/>
        <end position="107"/>
    </location>
</feature>
<dbReference type="SUPFAM" id="SSF50156">
    <property type="entry name" value="PDZ domain-like"/>
    <property type="match status" value="1"/>
</dbReference>
<evidence type="ECO:0000259" key="6">
    <source>
        <dbReference type="Pfam" id="PF17820"/>
    </source>
</evidence>
<evidence type="ECO:0000256" key="1">
    <source>
        <dbReference type="ARBA" id="ARBA00005256"/>
    </source>
</evidence>
<dbReference type="FunFam" id="2.30.42.10:FF:000107">
    <property type="entry name" value="26S proteasome non-ATPase regulatory subunit 9"/>
    <property type="match status" value="1"/>
</dbReference>
<dbReference type="Pfam" id="PF18265">
    <property type="entry name" value="Nas2_N"/>
    <property type="match status" value="1"/>
</dbReference>
<dbReference type="GeneID" id="54577216"/>
<dbReference type="GO" id="GO:0000502">
    <property type="term" value="C:proteasome complex"/>
    <property type="evidence" value="ECO:0007669"/>
    <property type="project" value="UniProtKB-KW"/>
</dbReference>
<dbReference type="InterPro" id="IPR035269">
    <property type="entry name" value="PSMD9"/>
</dbReference>
<protein>
    <recommendedName>
        <fullName evidence="3">Probable 26S proteasome regulatory subunit p27</fullName>
    </recommendedName>
</protein>
<evidence type="ECO:0000259" key="7">
    <source>
        <dbReference type="Pfam" id="PF18265"/>
    </source>
</evidence>
<dbReference type="PANTHER" id="PTHR12651:SF1">
    <property type="entry name" value="26S PROTEASOME NON-ATPASE REGULATORY SUBUNIT 9"/>
    <property type="match status" value="1"/>
</dbReference>
<dbReference type="InterPro" id="IPR041489">
    <property type="entry name" value="PDZ_6"/>
</dbReference>
<accession>A0A6A6I8W0</accession>
<evidence type="ECO:0000256" key="4">
    <source>
        <dbReference type="SAM" id="Coils"/>
    </source>
</evidence>
<dbReference type="Proteomes" id="UP000800094">
    <property type="component" value="Unassembled WGS sequence"/>
</dbReference>
<feature type="coiled-coil region" evidence="4">
    <location>
        <begin position="22"/>
        <end position="49"/>
    </location>
</feature>
<dbReference type="InterPro" id="IPR040815">
    <property type="entry name" value="Nas2_N"/>
</dbReference>
<dbReference type="GO" id="GO:0070682">
    <property type="term" value="P:proteasome regulatory particle assembly"/>
    <property type="evidence" value="ECO:0007669"/>
    <property type="project" value="InterPro"/>
</dbReference>
<dbReference type="GO" id="GO:0005634">
    <property type="term" value="C:nucleus"/>
    <property type="evidence" value="ECO:0007669"/>
    <property type="project" value="TreeGrafter"/>
</dbReference>
<feature type="domain" description="PDZ" evidence="6">
    <location>
        <begin position="141"/>
        <end position="196"/>
    </location>
</feature>
<comment type="similarity">
    <text evidence="1">Belongs to the proteasome subunit p27 family.</text>
</comment>
<keyword evidence="4" id="KW-0175">Coiled coil</keyword>
<dbReference type="GO" id="GO:0005737">
    <property type="term" value="C:cytoplasm"/>
    <property type="evidence" value="ECO:0007669"/>
    <property type="project" value="TreeGrafter"/>
</dbReference>
<dbReference type="InterPro" id="IPR036034">
    <property type="entry name" value="PDZ_sf"/>
</dbReference>
<dbReference type="PANTHER" id="PTHR12651">
    <property type="entry name" value="26S PROTEASOME NON-ATPASE REGULATORY SUBUNIT 9"/>
    <property type="match status" value="1"/>
</dbReference>
<evidence type="ECO:0000256" key="2">
    <source>
        <dbReference type="ARBA" id="ARBA00023186"/>
    </source>
</evidence>
<proteinExistence type="inferred from homology"/>
<evidence type="ECO:0000256" key="5">
    <source>
        <dbReference type="SAM" id="MobiDB-lite"/>
    </source>
</evidence>
<feature type="region of interest" description="Disordered" evidence="5">
    <location>
        <begin position="1"/>
        <end position="22"/>
    </location>
</feature>
<evidence type="ECO:0000313" key="8">
    <source>
        <dbReference type="EMBL" id="KAF2246707.1"/>
    </source>
</evidence>
<evidence type="ECO:0000313" key="9">
    <source>
        <dbReference type="Proteomes" id="UP000800094"/>
    </source>
</evidence>
<sequence length="230" mass="24624">MDDIHAPTVAAGPTSAGYSNGVPKEQLSLQELIAEKDRLEEELKALGQVLDSHGVNMNTSLTTFDGFPRADIDVAQIRTTRARIVRLKNDYKDLMSRIEKGLHEHHARLQEQAQNNAAAPSQALAAPTSASTALQAPFAKVNSIVAGSPADSAGLKVGDSITKFGWVDWTNHDKLARLAQVVSQNEGLPIAVKVLRPSPSGGPSEPVEVQLTPRRNWGGRGMLGCNLLPV</sequence>
<keyword evidence="9" id="KW-1185">Reference proteome</keyword>
<dbReference type="Pfam" id="PF17820">
    <property type="entry name" value="PDZ_6"/>
    <property type="match status" value="1"/>
</dbReference>
<dbReference type="Gene3D" id="2.30.42.10">
    <property type="match status" value="1"/>
</dbReference>
<dbReference type="AlphaFoldDB" id="A0A6A6I8W0"/>
<gene>
    <name evidence="8" type="ORF">BU26DRAFT_430537</name>
</gene>
<name>A0A6A6I8W0_9PLEO</name>
<keyword evidence="2" id="KW-0143">Chaperone</keyword>
<dbReference type="EMBL" id="ML987198">
    <property type="protein sequence ID" value="KAF2246707.1"/>
    <property type="molecule type" value="Genomic_DNA"/>
</dbReference>
<reference evidence="8" key="1">
    <citation type="journal article" date="2020" name="Stud. Mycol.">
        <title>101 Dothideomycetes genomes: a test case for predicting lifestyles and emergence of pathogens.</title>
        <authorList>
            <person name="Haridas S."/>
            <person name="Albert R."/>
            <person name="Binder M."/>
            <person name="Bloem J."/>
            <person name="Labutti K."/>
            <person name="Salamov A."/>
            <person name="Andreopoulos B."/>
            <person name="Baker S."/>
            <person name="Barry K."/>
            <person name="Bills G."/>
            <person name="Bluhm B."/>
            <person name="Cannon C."/>
            <person name="Castanera R."/>
            <person name="Culley D."/>
            <person name="Daum C."/>
            <person name="Ezra D."/>
            <person name="Gonzalez J."/>
            <person name="Henrissat B."/>
            <person name="Kuo A."/>
            <person name="Liang C."/>
            <person name="Lipzen A."/>
            <person name="Lutzoni F."/>
            <person name="Magnuson J."/>
            <person name="Mondo S."/>
            <person name="Nolan M."/>
            <person name="Ohm R."/>
            <person name="Pangilinan J."/>
            <person name="Park H.-J."/>
            <person name="Ramirez L."/>
            <person name="Alfaro M."/>
            <person name="Sun H."/>
            <person name="Tritt A."/>
            <person name="Yoshinaga Y."/>
            <person name="Zwiers L.-H."/>
            <person name="Turgeon B."/>
            <person name="Goodwin S."/>
            <person name="Spatafora J."/>
            <person name="Crous P."/>
            <person name="Grigoriev I."/>
        </authorList>
    </citation>
    <scope>NUCLEOTIDE SEQUENCE</scope>
    <source>
        <strain evidence="8">CBS 122368</strain>
    </source>
</reference>
<dbReference type="OrthoDB" id="72325at2759"/>
<evidence type="ECO:0000256" key="3">
    <source>
        <dbReference type="ARBA" id="ARBA00068021"/>
    </source>
</evidence>
<keyword evidence="8" id="KW-0647">Proteasome</keyword>
<organism evidence="8 9">
    <name type="scientific">Trematosphaeria pertusa</name>
    <dbReference type="NCBI Taxonomy" id="390896"/>
    <lineage>
        <taxon>Eukaryota</taxon>
        <taxon>Fungi</taxon>
        <taxon>Dikarya</taxon>
        <taxon>Ascomycota</taxon>
        <taxon>Pezizomycotina</taxon>
        <taxon>Dothideomycetes</taxon>
        <taxon>Pleosporomycetidae</taxon>
        <taxon>Pleosporales</taxon>
        <taxon>Massarineae</taxon>
        <taxon>Trematosphaeriaceae</taxon>
        <taxon>Trematosphaeria</taxon>
    </lineage>
</organism>
<dbReference type="RefSeq" id="XP_033681711.1">
    <property type="nucleotide sequence ID" value="XM_033823886.1"/>
</dbReference>
<dbReference type="Gene3D" id="6.10.140.1710">
    <property type="match status" value="1"/>
</dbReference>